<organism evidence="5 6">
    <name type="scientific">Cytobacillus citreus</name>
    <dbReference type="NCBI Taxonomy" id="2833586"/>
    <lineage>
        <taxon>Bacteria</taxon>
        <taxon>Bacillati</taxon>
        <taxon>Bacillota</taxon>
        <taxon>Bacilli</taxon>
        <taxon>Bacillales</taxon>
        <taxon>Bacillaceae</taxon>
        <taxon>Cytobacillus</taxon>
    </lineage>
</organism>
<dbReference type="PANTHER" id="PTHR34984:SF1">
    <property type="entry name" value="CARBON STORAGE REGULATOR"/>
    <property type="match status" value="1"/>
</dbReference>
<protein>
    <recommendedName>
        <fullName evidence="4">Translational regulator CsrA</fullName>
    </recommendedName>
</protein>
<dbReference type="InterPro" id="IPR036107">
    <property type="entry name" value="CsrA_sf"/>
</dbReference>
<comment type="function">
    <text evidence="4">A translational regulator that binds mRNA to regulate translation initiation and/or mRNA stability. Usually binds in the 5'-UTR at or near the Shine-Dalgarno sequence preventing ribosome-binding, thus repressing translation. Its main target seems to be the major flagellin gene, while its function is anatagonized by FliW.</text>
</comment>
<dbReference type="Proteomes" id="UP000681027">
    <property type="component" value="Unassembled WGS sequence"/>
</dbReference>
<sequence length="74" mass="8628">MLVLTRRKNESVILNENIEITILEIDGEQIKLGIKAPKDVEILRKEIILKIEEENMNALRGNFDLKKILKEKTK</sequence>
<evidence type="ECO:0000256" key="4">
    <source>
        <dbReference type="HAMAP-Rule" id="MF_00167"/>
    </source>
</evidence>
<proteinExistence type="inferred from homology"/>
<comment type="subcellular location">
    <subcellularLocation>
        <location evidence="4">Cytoplasm</location>
    </subcellularLocation>
</comment>
<keyword evidence="2 4" id="KW-0810">Translation regulation</keyword>
<dbReference type="NCBIfam" id="NF002469">
    <property type="entry name" value="PRK01712.1"/>
    <property type="match status" value="1"/>
</dbReference>
<comment type="similarity">
    <text evidence="4">Belongs to the CsrA/RsmA family.</text>
</comment>
<keyword evidence="3 4" id="KW-0694">RNA-binding</keyword>
<gene>
    <name evidence="4 5" type="primary">csrA</name>
    <name evidence="5" type="ORF">KHA94_08585</name>
</gene>
<reference evidence="5 6" key="1">
    <citation type="submission" date="2021-05" db="EMBL/GenBank/DDBJ databases">
        <title>Novel Bacillus species.</title>
        <authorList>
            <person name="Liu G."/>
        </authorList>
    </citation>
    <scope>NUCLEOTIDE SEQUENCE [LARGE SCALE GENOMIC DNA]</scope>
    <source>
        <strain evidence="5 6">FJAT-49705</strain>
    </source>
</reference>
<dbReference type="Gene3D" id="2.60.40.4380">
    <property type="entry name" value="Translational regulator CsrA"/>
    <property type="match status" value="1"/>
</dbReference>
<dbReference type="EMBL" id="JAGYPM010000002">
    <property type="protein sequence ID" value="MBS4190258.1"/>
    <property type="molecule type" value="Genomic_DNA"/>
</dbReference>
<dbReference type="Pfam" id="PF02599">
    <property type="entry name" value="CsrA"/>
    <property type="match status" value="1"/>
</dbReference>
<evidence type="ECO:0000313" key="5">
    <source>
        <dbReference type="EMBL" id="MBS4190258.1"/>
    </source>
</evidence>
<keyword evidence="1 4" id="KW-0963">Cytoplasm</keyword>
<comment type="caution">
    <text evidence="5">The sequence shown here is derived from an EMBL/GenBank/DDBJ whole genome shotgun (WGS) entry which is preliminary data.</text>
</comment>
<keyword evidence="4" id="KW-1005">Bacterial flagellum biogenesis</keyword>
<dbReference type="HAMAP" id="MF_00167">
    <property type="entry name" value="CsrA"/>
    <property type="match status" value="1"/>
</dbReference>
<evidence type="ECO:0000313" key="6">
    <source>
        <dbReference type="Proteomes" id="UP000681027"/>
    </source>
</evidence>
<comment type="subunit">
    <text evidence="4">Homodimer; the beta-strands of each monomer intercalate to form a hydrophobic core, while the alpha-helices form wings that extend away from the core.</text>
</comment>
<evidence type="ECO:0000256" key="2">
    <source>
        <dbReference type="ARBA" id="ARBA00022845"/>
    </source>
</evidence>
<dbReference type="NCBIfam" id="TIGR00202">
    <property type="entry name" value="csrA"/>
    <property type="match status" value="1"/>
</dbReference>
<name>A0ABS5NR16_9BACI</name>
<keyword evidence="4" id="KW-0678">Repressor</keyword>
<evidence type="ECO:0000256" key="1">
    <source>
        <dbReference type="ARBA" id="ARBA00022490"/>
    </source>
</evidence>
<dbReference type="PANTHER" id="PTHR34984">
    <property type="entry name" value="CARBON STORAGE REGULATOR"/>
    <property type="match status" value="1"/>
</dbReference>
<accession>A0ABS5NR16</accession>
<dbReference type="RefSeq" id="WP_213101720.1">
    <property type="nucleotide sequence ID" value="NZ_JAGYPM010000002.1"/>
</dbReference>
<keyword evidence="6" id="KW-1185">Reference proteome</keyword>
<dbReference type="InterPro" id="IPR003751">
    <property type="entry name" value="CsrA"/>
</dbReference>
<evidence type="ECO:0000256" key="3">
    <source>
        <dbReference type="ARBA" id="ARBA00022884"/>
    </source>
</evidence>
<dbReference type="SUPFAM" id="SSF117130">
    <property type="entry name" value="CsrA-like"/>
    <property type="match status" value="1"/>
</dbReference>